<name>A0AA35YRG8_LACSI</name>
<dbReference type="Gene3D" id="2.40.50.140">
    <property type="entry name" value="Nucleic acid-binding proteins"/>
    <property type="match status" value="1"/>
</dbReference>
<protein>
    <recommendedName>
        <fullName evidence="4">Replication factor A C-terminal domain-containing protein</fullName>
    </recommendedName>
</protein>
<dbReference type="AlphaFoldDB" id="A0AA35YRG8"/>
<evidence type="ECO:0000313" key="2">
    <source>
        <dbReference type="EMBL" id="CAI9278761.1"/>
    </source>
</evidence>
<accession>A0AA35YRG8</accession>
<evidence type="ECO:0000313" key="3">
    <source>
        <dbReference type="Proteomes" id="UP001177003"/>
    </source>
</evidence>
<dbReference type="SUPFAM" id="SSF50249">
    <property type="entry name" value="Nucleic acid-binding proteins"/>
    <property type="match status" value="1"/>
</dbReference>
<keyword evidence="3" id="KW-1185">Reference proteome</keyword>
<feature type="region of interest" description="Disordered" evidence="1">
    <location>
        <begin position="161"/>
        <end position="191"/>
    </location>
</feature>
<dbReference type="Proteomes" id="UP001177003">
    <property type="component" value="Chromosome 4"/>
</dbReference>
<evidence type="ECO:0000256" key="1">
    <source>
        <dbReference type="SAM" id="MobiDB-lite"/>
    </source>
</evidence>
<dbReference type="EMBL" id="OX465080">
    <property type="protein sequence ID" value="CAI9278761.1"/>
    <property type="molecule type" value="Genomic_DNA"/>
</dbReference>
<evidence type="ECO:0008006" key="4">
    <source>
        <dbReference type="Google" id="ProtNLM"/>
    </source>
</evidence>
<dbReference type="InterPro" id="IPR012340">
    <property type="entry name" value="NA-bd_OB-fold"/>
</dbReference>
<reference evidence="2" key="1">
    <citation type="submission" date="2023-04" db="EMBL/GenBank/DDBJ databases">
        <authorList>
            <person name="Vijverberg K."/>
            <person name="Xiong W."/>
            <person name="Schranz E."/>
        </authorList>
    </citation>
    <scope>NUCLEOTIDE SEQUENCE</scope>
</reference>
<organism evidence="2 3">
    <name type="scientific">Lactuca saligna</name>
    <name type="common">Willowleaf lettuce</name>
    <dbReference type="NCBI Taxonomy" id="75948"/>
    <lineage>
        <taxon>Eukaryota</taxon>
        <taxon>Viridiplantae</taxon>
        <taxon>Streptophyta</taxon>
        <taxon>Embryophyta</taxon>
        <taxon>Tracheophyta</taxon>
        <taxon>Spermatophyta</taxon>
        <taxon>Magnoliopsida</taxon>
        <taxon>eudicotyledons</taxon>
        <taxon>Gunneridae</taxon>
        <taxon>Pentapetalae</taxon>
        <taxon>asterids</taxon>
        <taxon>campanulids</taxon>
        <taxon>Asterales</taxon>
        <taxon>Asteraceae</taxon>
        <taxon>Cichorioideae</taxon>
        <taxon>Cichorieae</taxon>
        <taxon>Lactucinae</taxon>
        <taxon>Lactuca</taxon>
    </lineage>
</organism>
<proteinExistence type="predicted"/>
<gene>
    <name evidence="2" type="ORF">LSALG_LOCUS18600</name>
</gene>
<sequence>MPMLSGMPTTLYQIKLKTKSDLLDKTFIVEASIKEFHFQNTWYQTICPICKDSIFRRGPQWYCSVHGLIEKPGYIYKLTVTIADTTDTKPAIVSETSCRKLLKSSLEKFISDNPLTNRNTLPSIMSDQKEQTKTMCIQMLRALTPDNIRFIIIDIQQSTIPPETPVPTTPGQTLTKRIRSDNETPEASESARPVVRTLTFTPPGKRKCNNVKSKHQITKTITNVF</sequence>